<keyword evidence="9" id="KW-1185">Reference proteome</keyword>
<evidence type="ECO:0000256" key="2">
    <source>
        <dbReference type="ARBA" id="ARBA00007278"/>
    </source>
</evidence>
<evidence type="ECO:0000256" key="3">
    <source>
        <dbReference type="ARBA" id="ARBA00022490"/>
    </source>
</evidence>
<dbReference type="InterPro" id="IPR005326">
    <property type="entry name" value="Plectin_eS10_N"/>
</dbReference>
<evidence type="ECO:0000256" key="1">
    <source>
        <dbReference type="ARBA" id="ARBA00004496"/>
    </source>
</evidence>
<proteinExistence type="inferred from homology"/>
<dbReference type="Pfam" id="PF03501">
    <property type="entry name" value="S10_plectin"/>
    <property type="match status" value="1"/>
</dbReference>
<feature type="region of interest" description="Disordered" evidence="6">
    <location>
        <begin position="73"/>
        <end position="134"/>
    </location>
</feature>
<dbReference type="InterPro" id="IPR037447">
    <property type="entry name" value="Ribosomal_eS10"/>
</dbReference>
<dbReference type="Gene3D" id="1.10.10.10">
    <property type="entry name" value="Winged helix-like DNA-binding domain superfamily/Winged helix DNA-binding domain"/>
    <property type="match status" value="1"/>
</dbReference>
<feature type="compositionally biased region" description="Basic and acidic residues" evidence="6">
    <location>
        <begin position="92"/>
        <end position="101"/>
    </location>
</feature>
<dbReference type="Proteomes" id="UP000815325">
    <property type="component" value="Unassembled WGS sequence"/>
</dbReference>
<dbReference type="EMBL" id="MU069488">
    <property type="protein sequence ID" value="KAF5841328.1"/>
    <property type="molecule type" value="Genomic_DNA"/>
</dbReference>
<dbReference type="InterPro" id="IPR036388">
    <property type="entry name" value="WH-like_DNA-bd_sf"/>
</dbReference>
<comment type="similarity">
    <text evidence="2">Belongs to the eukaryotic ribosomal protein eS10 family.</text>
</comment>
<dbReference type="PANTHER" id="PTHR12146:SF0">
    <property type="entry name" value="RIBOSOMAL PROTEIN S10"/>
    <property type="match status" value="1"/>
</dbReference>
<sequence length="134" mass="14906">MLIPKKNRREVYKYLFKEGVLEATKDFNLPRHSEELDVPNLQVIKLMQSFTSLEYVTERFAWRHYYWPLERAAPGARPPRREGFGGGGGFGGDREGYRREGGGFGRGAPADKAGAPGAYQPQFGGGFGRGAPPK</sequence>
<evidence type="ECO:0000256" key="4">
    <source>
        <dbReference type="ARBA" id="ARBA00022980"/>
    </source>
</evidence>
<feature type="domain" description="Plectin/eS10 N-terminal" evidence="7">
    <location>
        <begin position="3"/>
        <end position="70"/>
    </location>
</feature>
<organism evidence="8 9">
    <name type="scientific">Dunaliella salina</name>
    <name type="common">Green alga</name>
    <name type="synonym">Protococcus salinus</name>
    <dbReference type="NCBI Taxonomy" id="3046"/>
    <lineage>
        <taxon>Eukaryota</taxon>
        <taxon>Viridiplantae</taxon>
        <taxon>Chlorophyta</taxon>
        <taxon>core chlorophytes</taxon>
        <taxon>Chlorophyceae</taxon>
        <taxon>CS clade</taxon>
        <taxon>Chlamydomonadales</taxon>
        <taxon>Dunaliellaceae</taxon>
        <taxon>Dunaliella</taxon>
    </lineage>
</organism>
<protein>
    <submittedName>
        <fullName evidence="8">Plectin/S10 domain-containing protein</fullName>
    </submittedName>
</protein>
<reference evidence="8" key="1">
    <citation type="submission" date="2017-08" db="EMBL/GenBank/DDBJ databases">
        <authorList>
            <person name="Polle J.E."/>
            <person name="Barry K."/>
            <person name="Cushman J."/>
            <person name="Schmutz J."/>
            <person name="Tran D."/>
            <person name="Hathwaick L.T."/>
            <person name="Yim W.C."/>
            <person name="Jenkins J."/>
            <person name="Mckie-Krisberg Z.M."/>
            <person name="Prochnik S."/>
            <person name="Lindquist E."/>
            <person name="Dockter R.B."/>
            <person name="Adam C."/>
            <person name="Molina H."/>
            <person name="Bunkerborg J."/>
            <person name="Jin E."/>
            <person name="Buchheim M."/>
            <person name="Magnuson J."/>
        </authorList>
    </citation>
    <scope>NUCLEOTIDE SEQUENCE</scope>
    <source>
        <strain evidence="8">CCAP 19/18</strain>
    </source>
</reference>
<evidence type="ECO:0000313" key="8">
    <source>
        <dbReference type="EMBL" id="KAF5841328.1"/>
    </source>
</evidence>
<keyword evidence="3" id="KW-0963">Cytoplasm</keyword>
<feature type="compositionally biased region" description="Gly residues" evidence="6">
    <location>
        <begin position="123"/>
        <end position="134"/>
    </location>
</feature>
<dbReference type="PANTHER" id="PTHR12146">
    <property type="entry name" value="40S RIBOSOMAL PROTEIN S10"/>
    <property type="match status" value="1"/>
</dbReference>
<comment type="subcellular location">
    <subcellularLocation>
        <location evidence="1">Cytoplasm</location>
    </subcellularLocation>
</comment>
<comment type="caution">
    <text evidence="8">The sequence shown here is derived from an EMBL/GenBank/DDBJ whole genome shotgun (WGS) entry which is preliminary data.</text>
</comment>
<name>A0ABQ7H380_DUNSA</name>
<feature type="compositionally biased region" description="Low complexity" evidence="6">
    <location>
        <begin position="107"/>
        <end position="118"/>
    </location>
</feature>
<evidence type="ECO:0000313" key="9">
    <source>
        <dbReference type="Proteomes" id="UP000815325"/>
    </source>
</evidence>
<evidence type="ECO:0000256" key="6">
    <source>
        <dbReference type="SAM" id="MobiDB-lite"/>
    </source>
</evidence>
<evidence type="ECO:0000259" key="7">
    <source>
        <dbReference type="Pfam" id="PF03501"/>
    </source>
</evidence>
<keyword evidence="5" id="KW-0687">Ribonucleoprotein</keyword>
<keyword evidence="4" id="KW-0689">Ribosomal protein</keyword>
<accession>A0ABQ7H380</accession>
<gene>
    <name evidence="8" type="ORF">DUNSADRAFT_13404</name>
</gene>
<evidence type="ECO:0000256" key="5">
    <source>
        <dbReference type="ARBA" id="ARBA00023274"/>
    </source>
</evidence>